<dbReference type="Pfam" id="PF22597">
    <property type="entry name" value="DYN_lid"/>
    <property type="match status" value="1"/>
</dbReference>
<feature type="region of interest" description="Disordered" evidence="17">
    <location>
        <begin position="1"/>
        <end position="70"/>
    </location>
</feature>
<dbReference type="PANTHER" id="PTHR22878:SF70">
    <property type="entry name" value="DYNEIN HEAVY CHAIN 2, AXONEMAL"/>
    <property type="match status" value="1"/>
</dbReference>
<dbReference type="Pfam" id="PF03028">
    <property type="entry name" value="Dynein_heavy"/>
    <property type="match status" value="1"/>
</dbReference>
<evidence type="ECO:0000256" key="8">
    <source>
        <dbReference type="ARBA" id="ARBA00022840"/>
    </source>
</evidence>
<dbReference type="EMBL" id="BRXZ01001252">
    <property type="protein sequence ID" value="GMH66558.1"/>
    <property type="molecule type" value="Genomic_DNA"/>
</dbReference>
<evidence type="ECO:0000313" key="28">
    <source>
        <dbReference type="Proteomes" id="UP001165082"/>
    </source>
</evidence>
<dbReference type="InterPro" id="IPR035699">
    <property type="entry name" value="AAA_6"/>
</dbReference>
<dbReference type="InterPro" id="IPR042222">
    <property type="entry name" value="Dynein_2_N"/>
</dbReference>
<evidence type="ECO:0000259" key="22">
    <source>
        <dbReference type="Pfam" id="PF12780"/>
    </source>
</evidence>
<dbReference type="FunFam" id="3.20.180.20:FF:000003">
    <property type="entry name" value="Dynein heavy chain 12, axonemal"/>
    <property type="match status" value="1"/>
</dbReference>
<evidence type="ECO:0000256" key="17">
    <source>
        <dbReference type="SAM" id="MobiDB-lite"/>
    </source>
</evidence>
<feature type="region of interest" description="Disordered" evidence="17">
    <location>
        <begin position="575"/>
        <end position="595"/>
    </location>
</feature>
<dbReference type="FunFam" id="1.10.8.1220:FF:000001">
    <property type="entry name" value="Dynein axonemal heavy chain 5"/>
    <property type="match status" value="1"/>
</dbReference>
<dbReference type="InterPro" id="IPR043157">
    <property type="entry name" value="Dynein_AAA1S"/>
</dbReference>
<evidence type="ECO:0000256" key="16">
    <source>
        <dbReference type="SAM" id="Coils"/>
    </source>
</evidence>
<dbReference type="FunFam" id="1.10.8.710:FF:000004">
    <property type="entry name" value="Dynein axonemal heavy chain 6"/>
    <property type="match status" value="1"/>
</dbReference>
<evidence type="ECO:0000256" key="5">
    <source>
        <dbReference type="ARBA" id="ARBA00022701"/>
    </source>
</evidence>
<dbReference type="InterPro" id="IPR024743">
    <property type="entry name" value="Dynein_HC_stalk"/>
</dbReference>
<dbReference type="GO" id="GO:0051959">
    <property type="term" value="F:dynein light intermediate chain binding"/>
    <property type="evidence" value="ECO:0007669"/>
    <property type="project" value="InterPro"/>
</dbReference>
<dbReference type="FunFam" id="3.40.50.300:FF:002141">
    <property type="entry name" value="Dynein heavy chain"/>
    <property type="match status" value="1"/>
</dbReference>
<evidence type="ECO:0000256" key="15">
    <source>
        <dbReference type="ARBA" id="ARBA00023273"/>
    </source>
</evidence>
<keyword evidence="10" id="KW-0243">Dynein</keyword>
<dbReference type="Gene3D" id="1.10.8.1220">
    <property type="match status" value="1"/>
</dbReference>
<dbReference type="InterPro" id="IPR054354">
    <property type="entry name" value="DYNC2H1-like_lid"/>
</dbReference>
<dbReference type="Pfam" id="PF12777">
    <property type="entry name" value="MT"/>
    <property type="match status" value="1"/>
</dbReference>
<dbReference type="GO" id="GO:0005524">
    <property type="term" value="F:ATP binding"/>
    <property type="evidence" value="ECO:0007669"/>
    <property type="project" value="UniProtKB-KW"/>
</dbReference>
<feature type="coiled-coil region" evidence="16">
    <location>
        <begin position="1035"/>
        <end position="1093"/>
    </location>
</feature>
<evidence type="ECO:0000256" key="13">
    <source>
        <dbReference type="ARBA" id="ARBA00023175"/>
    </source>
</evidence>
<dbReference type="Gene3D" id="1.20.920.30">
    <property type="match status" value="1"/>
</dbReference>
<keyword evidence="6" id="KW-0677">Repeat</keyword>
<evidence type="ECO:0000256" key="2">
    <source>
        <dbReference type="ARBA" id="ARBA00004430"/>
    </source>
</evidence>
<dbReference type="Gene3D" id="3.40.50.300">
    <property type="entry name" value="P-loop containing nucleotide triphosphate hydrolases"/>
    <property type="match status" value="5"/>
</dbReference>
<evidence type="ECO:0008006" key="29">
    <source>
        <dbReference type="Google" id="ProtNLM"/>
    </source>
</evidence>
<sequence length="4214" mass="472684">MTRLDGLARSIAERKAQKKLRSTSGETGGLPPGLSTRAFAGDSGPPLESLSPTANGRLSPSQMLKGGVDPVEMLGPQGSFKKLNESVSAVDLVRSKSYDKTSRLMSRCESETTLASFPPAMESSHFASVERIGNSYTPTAKTLTMSVAKKVGDKLFIASPSKNSRKGRKKKPTVTAPAAYELSDQLQNSLNEMSGGGADNYDYGQGQSNSLSGPFAISGSRGYNDRPFLPDQDSPQATRTRTRVQRSPPKMPIVAPVSNTPAYTLSQSQVNMDSWNPMVLGGAGPEEKKDESSIASLPNPPPNQVSAALAHEKSVACYDAAVASYVTHGAPNATGTGQRTPLVTLNQDNIDGIIERLARGAAMILPPSHNTKEMIAIRNARLDSEFDIVSRDYTEAVAKAMVNYAIRDPSVAAKLSIDPADLKATAEWWTNREYQIYDWRVLRNTGISVTSVQKSFVNIQTQLCTCESIMQDLQEMWEVTRLPADWEGTCLVDVDPNNPNPEQPIFNELNFTDVGQNAFRAKLPFTIDSFFSHVERHAQEVREALQSCWIPACAHHISSHVESLRAEVGDAALGVSLDDPVGQPQDGQGSVAGHNSLMQPSIASQQSMDSGAQYDQWYDNTYSEGNNNDDEGKRLLDNRYALEGLNDPNMLPPNVPQTEDVAPVVTNFSRVKGIFDASSSLMSRQLRESTESSIESFADFFLRFASPDDSGDSAFVLKLKLNESFSCLRKTDPEYNPEAPVDPVVVVEPSLEEIKEQACACVDQIVFASQKFPRPDQSFSPASPLNFSPSSYDLGPCTVQEEDDCVTIAKQNICNAIDQHFANPATLIEKFSTFAPLLSGEKEEEVVKALEARKSEDATTQASLEALNKLARELTDLVEVIKKCSDDLCYFPLFMVNSYDVKSALISSANKLRQQILDVIASDNRAHMTRMGHEYQDIVNSLITDPTDAQELKALQEFKVKSRADEERLVDEYLNEIQERVKFLLDQEYRVSREDLQLFYTTYSWPSQMKNFHQKSDDLEVKRKQDLEQVVEGQQEHLTREIESLRKKVEKLTENGSLEESQVNKMFRQITKIKDDLQEAEDESENIEEKEKLLDIPSTENKSLIKEIRQALGPLERMWTTTKEFVEKHMYWTQAPLAEINPESAENEAGDFNRLMIKVCKELERAGESRGTTKRAAKQQQDKIKQFLEEEVPLMLLICNPGIRDRHWKQIMETTLLTLPVSPHSNLKQMVDAGLHHHVGAIEEVCVAASKENTLEQGMDKMETEWASMDFNLKAHRNSGTYILTGIDEIQQLLDDHIVKSQAMSSSRYVKPFIERITVWEKTLNDLQEILDNWLKMQATWLYLEPIFSSDDIMRQMPKEGKLFKSVDATWREAMKATVDAPGVIHTARREGLLDSLIEANRKLDIIQKGLSDYLETKMIAFPRFFFLSNDELLEILAETKEPRKVQPHMKKCFDGIDKLDFQENLDITACMDAKGETIPFEYEACNHKLINPNDSGGNVEAWLVEVESIMRKSLAYTIDKSQVDYTKKKFMDWIKLWQGQVVLAVNQIQWTSRIEAAVSEGAVIGAGKAITALADEISEEVLMTVKLVRTKISKALRTSCGALVVLHVHNRDTTYMLAKAGIESIGDFDLLAQLRYYWSDAGASAQSGLPETIDCCMINAHILYAYEYLGNNGRLVITPLTDRCYRTLMGAIHLNLGGAPEGPAGTGKTETTKDLGKAIAIQCVVTNCSDGLDWRAMEKFFKGLASAGAWACFDEFNRIQLEVLSVVAQQILQIQVAKARLFEDDLPGNMFIFGGSELKLKPTCCPFITMNPGYAGRAELPDNLKVLFRTVAMMVPDYAMIGEIILYSMGYEEAKPLAAKIVTTYKLCSEQLSSQSHYDYGMRAVISVLRAAGNLKQTTVDLSEDVLVLRSIIDVNLPKFLSPDVPLFGGITGDLFPGVSIPPPDRASFRKAFEDVCAEKNLQTETYFYDKIIQIYDMMVVRHGFMIVGLPFSGKTMAWRVLAGMLGKLHEREPNDSRWTDVVPFLMNPKSISMTQLYGMFDPVSHEWSDGVLPIQYRNAATNKVGKPEDRKWILFDGPVDAIWIENMNTVLDDNKKLCLMSGEIIAMTEQMSMMFEPMDLLVASPATVSRCGMIYLEPERLGWQPLMESWVNSWTVADADEAEAMKTEKQEEGLHGFVFTTREAQLIRELFAWIVEPLVSLVRKETIEVVPTVDTNLVNSCMISMECMLSTCLKFDFPDASDTKVVRRRQQDIECCFMQSAMWSIGGSCNPAGQKTFDAFFKEILEDKEMECIQNHVGVTNLLGIREWKPPDFNAEEEEGVPPRVFKGDLISCMPLPKTFYDYVYVDGKWKTWEDTLEKFVISETATFSDIVVSNKYTAQFSYFCDLLLTRGKTALFCGPTGTGKSTYVLNTITKEFDQSLFRPITLGFSAKTSANMTQDIIHGKLDKRRKGFYGPPKGQRAIVFVDDLNMPEVETYGAQPPIELLRQMIDNGGYYDLVDPARPWLTIQDVTLVSAMGPPGGGRNGVTPRLLRHFNLMCFDEFDDTTLMRIFTTIGEWYFGTKGFSSEISGLTKGLVNATLEGYRASMENLLPTPAKSHYVFNLRDFSRVMQGVLMVKPADSKGLQFEKPNFVRLWMHEMMRVFCDRLTNEADRIWFLEHCEKMVTKYFNAKISEFFGHLDLNHNGELDLPDLRNLFFGEYMSAEDVEDKPYEEIQDLDVLTNRIDYFLEEHNAQSKKPMPLVMFQFAIEHVSRISRVLKMDGGNSLLVGVGGSGRQSVGRLATFMAGYDIFQIEISKNYTNVEWREDLKHVLRSAGCGNNPFVFLFSDTQIKNESFVEDINNILNSGEVPNLFPNDEKMQIVEAARPFAKQVYGKAAADMTISEVFAFFVKRVRKRLHVLLAFSPIGDAFRERLRLFPSLINCCAIDWFTAWPTDALVAVADRFISEVKFEEDAEKQKEVVSKVVDTCQLFHTSARDLSAEFLASLRRNNYVTPTSYLELIYAFKGQLDICRKAVMQKIQRYGTGLEKLAFAETSVGEMQKELTDLQPILVEKGTAVDELMVKVEDMLPGVREKQKTVGAEAAVAQVQADKVQVEKDGVEADLAEAIPALNDAVKALDTIKPADINELKNLKKPPATVKLVCEAVCIYLEIKPVRIPDPEDPSKRIMDYWGPSQTMLGDKEFITTLKAYDKDNISPKIIAKFNKDYKTHESFTPENAKKASNAAAGLCKWALAMSTYDRVAKVVAPKRAKLKEAEAELEVTMAGLREKQGALKLVEDNLATLEKQLKDAKQEKIDLEEQVDLCGKKLIRAEQLITGLGGEKSRWSQFKIDLGEQYTNLTGDVLISAGIMSYLGPFTSLFREKQVNDWVKSCLEKGLPASAKPSLAATLGDQVKIRQWNIDGLPTDGFSIDNGIVVDNARRWPLMIDPQNQANKWVRNMEKDNNLKVVKPSDSDFLRTLENAVNFGSPVLMENVMEELDPSLEPLLLKQVFKQGGVMCIRLGDATVEYSDQFRFYLTTKMPNPHYLPEVAVKVTLLNFMITPEGLTDQLLGIVVSQERPDLEEQKEKLILEGAENKRKLKEVEDEILHILSSSEGNILEDESAIEALKQSKIIGDDIKEKQTIAEATEKDIDEVRQKYKPVAYSTQVLFFCISTLANIEPVYQYSLQWFVSLFLSGIKRSEKSKDIVQRMKNLDEYFTYSLYMNICRSLLEKDKIVFSFLLTVRIMQGKGEVDEGTWLFLLTGGVAMDNPNPNPCSEWLSDKSWGEICRASDTLNGFGGFKESFSAHGDDWKRIYDSTSPHTEKFAGEWEEKIVGMARLIVLRCIRSDKLILGIQQFIISSSGEKYMKPPQFDLLLSYNDSDCCTPLVFILSPGSDPMTPLLKLAKEMKIETGYISLGQGQGPWAEKMIESSRKEGKWAVMQNCMLAPSWMNSLERICEGFTPDTCHDKFRLWCTTYPTPVFPVSVLQNGVKMTNEPPKGLRANIQGSFAVDPIGDPEFFSACGKGEKFRALVYNLCFFHAAIQERRTYGPLGWNIPYEFNMSDLAICARQLVQFLDDNEEVPFNALKYTAGECNYGGRVTDDKDRRCLNTILDRFYNPEAMKPGGLLDADGIYTCPPDTSLEGYREYIDNLPLVTGPGVVGLHENANITKNQFETDKVLSAVLITEAGSGSGGGGGSSSKEDMIESISADILAKLPENFDMEAAMLKYPVS</sequence>
<comment type="similarity">
    <text evidence="3">Belongs to the dynein heavy chain family.</text>
</comment>
<dbReference type="FunFam" id="3.40.50.300:FF:000362">
    <property type="entry name" value="Dynein, axonemal, heavy chain 6"/>
    <property type="match status" value="1"/>
</dbReference>
<feature type="domain" description="Dynein heavy chain hydrolytic ATP-binding dynein motor region" evidence="20">
    <location>
        <begin position="1665"/>
        <end position="1997"/>
    </location>
</feature>
<dbReference type="Pfam" id="PF17852">
    <property type="entry name" value="Dynein_AAA_lid"/>
    <property type="match status" value="1"/>
</dbReference>
<dbReference type="Gene3D" id="1.10.287.2620">
    <property type="match status" value="1"/>
</dbReference>
<evidence type="ECO:0000259" key="21">
    <source>
        <dbReference type="Pfam" id="PF12777"/>
    </source>
</evidence>
<dbReference type="GO" id="GO:0005858">
    <property type="term" value="C:axonemal dynein complex"/>
    <property type="evidence" value="ECO:0007669"/>
    <property type="project" value="UniProtKB-ARBA"/>
</dbReference>
<dbReference type="FunFam" id="1.20.140.100:FF:000004">
    <property type="entry name" value="Dynein axonemal heavy chain 6"/>
    <property type="match status" value="1"/>
</dbReference>
<evidence type="ECO:0000259" key="26">
    <source>
        <dbReference type="Pfam" id="PF22597"/>
    </source>
</evidence>
<dbReference type="FunFam" id="1.20.920.30:FF:000002">
    <property type="entry name" value="Dynein axonemal heavy chain 3"/>
    <property type="match status" value="1"/>
</dbReference>
<feature type="region of interest" description="Disordered" evidence="17">
    <location>
        <begin position="189"/>
        <end position="257"/>
    </location>
</feature>
<dbReference type="Gene3D" id="1.20.58.1120">
    <property type="match status" value="1"/>
</dbReference>
<evidence type="ECO:0000256" key="10">
    <source>
        <dbReference type="ARBA" id="ARBA00023017"/>
    </source>
</evidence>
<accession>A0A9W7E5M9</accession>
<dbReference type="InterPro" id="IPR018247">
    <property type="entry name" value="EF_Hand_1_Ca_BS"/>
</dbReference>
<dbReference type="Pfam" id="PF18198">
    <property type="entry name" value="AAA_lid_11"/>
    <property type="match status" value="1"/>
</dbReference>
<dbReference type="Proteomes" id="UP001165082">
    <property type="component" value="Unassembled WGS sequence"/>
</dbReference>
<dbReference type="Pfam" id="PF12774">
    <property type="entry name" value="AAA_6"/>
    <property type="match status" value="1"/>
</dbReference>
<evidence type="ECO:0000259" key="18">
    <source>
        <dbReference type="Pfam" id="PF03028"/>
    </source>
</evidence>
<evidence type="ECO:0000256" key="4">
    <source>
        <dbReference type="ARBA" id="ARBA00022490"/>
    </source>
</evidence>
<dbReference type="Pfam" id="PF12780">
    <property type="entry name" value="AAA_8"/>
    <property type="match status" value="1"/>
</dbReference>
<keyword evidence="5" id="KW-0493">Microtubule</keyword>
<dbReference type="GO" id="GO:0007018">
    <property type="term" value="P:microtubule-based movement"/>
    <property type="evidence" value="ECO:0007669"/>
    <property type="project" value="InterPro"/>
</dbReference>
<evidence type="ECO:0000256" key="11">
    <source>
        <dbReference type="ARBA" id="ARBA00023054"/>
    </source>
</evidence>
<dbReference type="PANTHER" id="PTHR22878">
    <property type="entry name" value="DYNEIN HEAVY CHAIN 6, AXONEMAL-LIKE-RELATED"/>
    <property type="match status" value="1"/>
</dbReference>
<dbReference type="OrthoDB" id="5593012at2759"/>
<dbReference type="Pfam" id="PF12775">
    <property type="entry name" value="AAA_7"/>
    <property type="match status" value="1"/>
</dbReference>
<dbReference type="GO" id="GO:0031514">
    <property type="term" value="C:motile cilium"/>
    <property type="evidence" value="ECO:0007669"/>
    <property type="project" value="UniProtKB-SubCell"/>
</dbReference>
<dbReference type="InterPro" id="IPR027417">
    <property type="entry name" value="P-loop_NTPase"/>
</dbReference>
<dbReference type="InterPro" id="IPR042219">
    <property type="entry name" value="AAA_lid_11_sf"/>
</dbReference>
<dbReference type="GO" id="GO:0005874">
    <property type="term" value="C:microtubule"/>
    <property type="evidence" value="ECO:0007669"/>
    <property type="project" value="UniProtKB-KW"/>
</dbReference>
<dbReference type="PROSITE" id="PS00018">
    <property type="entry name" value="EF_HAND_1"/>
    <property type="match status" value="1"/>
</dbReference>
<feature type="compositionally biased region" description="Polar residues" evidence="17">
    <location>
        <begin position="50"/>
        <end position="62"/>
    </location>
</feature>
<evidence type="ECO:0000259" key="23">
    <source>
        <dbReference type="Pfam" id="PF12781"/>
    </source>
</evidence>
<feature type="domain" description="Dynein heavy chain linker" evidence="19">
    <location>
        <begin position="1106"/>
        <end position="1521"/>
    </location>
</feature>
<keyword evidence="15" id="KW-0966">Cell projection</keyword>
<keyword evidence="11 16" id="KW-0175">Coiled coil</keyword>
<name>A0A9W7E5M9_9STRA</name>
<dbReference type="InterPro" id="IPR024317">
    <property type="entry name" value="Dynein_heavy_chain_D4_dom"/>
</dbReference>
<keyword evidence="14" id="KW-0206">Cytoskeleton</keyword>
<evidence type="ECO:0000256" key="12">
    <source>
        <dbReference type="ARBA" id="ARBA00023069"/>
    </source>
</evidence>
<dbReference type="Gene3D" id="1.20.140.100">
    <property type="entry name" value="Dynein heavy chain, N-terminal domain 2"/>
    <property type="match status" value="1"/>
</dbReference>
<feature type="domain" description="Dynein heavy chain ATP-binding dynein motor region" evidence="23">
    <location>
        <begin position="3398"/>
        <end position="3616"/>
    </location>
</feature>
<dbReference type="InterPro" id="IPR035706">
    <property type="entry name" value="AAA_9"/>
</dbReference>
<dbReference type="Gene3D" id="1.10.8.720">
    <property type="entry name" value="Region D6 of dynein motor"/>
    <property type="match status" value="1"/>
</dbReference>
<dbReference type="FunFam" id="3.40.50.300:FF:000223">
    <property type="entry name" value="Dynein heavy chain 3, axonemal"/>
    <property type="match status" value="1"/>
</dbReference>
<dbReference type="Gene3D" id="1.20.920.20">
    <property type="match status" value="1"/>
</dbReference>
<feature type="domain" description="Dynein heavy chain AAA module D4" evidence="22">
    <location>
        <begin position="2742"/>
        <end position="3008"/>
    </location>
</feature>
<dbReference type="InterPro" id="IPR042228">
    <property type="entry name" value="Dynein_linker_3"/>
</dbReference>
<dbReference type="FunFam" id="1.10.287.2620:FF:000002">
    <property type="entry name" value="Dynein heavy chain 2, axonemal"/>
    <property type="match status" value="1"/>
</dbReference>
<dbReference type="Gene3D" id="3.20.180.20">
    <property type="entry name" value="Dynein heavy chain, N-terminal domain 2"/>
    <property type="match status" value="1"/>
</dbReference>
<evidence type="ECO:0000256" key="7">
    <source>
        <dbReference type="ARBA" id="ARBA00022741"/>
    </source>
</evidence>
<feature type="coiled-coil region" evidence="16">
    <location>
        <begin position="3251"/>
        <end position="3309"/>
    </location>
</feature>
<dbReference type="SUPFAM" id="SSF52540">
    <property type="entry name" value="P-loop containing nucleoside triphosphate hydrolases"/>
    <property type="match status" value="4"/>
</dbReference>
<feature type="region of interest" description="Disordered" evidence="17">
    <location>
        <begin position="159"/>
        <end position="178"/>
    </location>
</feature>
<keyword evidence="28" id="KW-1185">Reference proteome</keyword>
<feature type="non-terminal residue" evidence="27">
    <location>
        <position position="4214"/>
    </location>
</feature>
<feature type="domain" description="Dynein 2 heavy chain 1 cytoplasmic ATPase lid" evidence="26">
    <location>
        <begin position="2571"/>
        <end position="2656"/>
    </location>
</feature>
<dbReference type="InterPro" id="IPR013602">
    <property type="entry name" value="Dynein_heavy_linker"/>
</dbReference>
<keyword evidence="8" id="KW-0067">ATP-binding</keyword>
<dbReference type="GO" id="GO:0045505">
    <property type="term" value="F:dynein intermediate chain binding"/>
    <property type="evidence" value="ECO:0007669"/>
    <property type="project" value="InterPro"/>
</dbReference>
<dbReference type="Gene3D" id="1.10.8.710">
    <property type="match status" value="1"/>
</dbReference>
<dbReference type="InterPro" id="IPR026983">
    <property type="entry name" value="DHC"/>
</dbReference>
<dbReference type="InterPro" id="IPR041658">
    <property type="entry name" value="AAA_lid_11"/>
</dbReference>
<keyword evidence="12" id="KW-0969">Cilium</keyword>
<feature type="region of interest" description="Disordered" evidence="17">
    <location>
        <begin position="274"/>
        <end position="303"/>
    </location>
</feature>
<dbReference type="Pfam" id="PF08393">
    <property type="entry name" value="DHC_N2"/>
    <property type="match status" value="1"/>
</dbReference>
<dbReference type="GO" id="GO:0008569">
    <property type="term" value="F:minus-end-directed microtubule motor activity"/>
    <property type="evidence" value="ECO:0007669"/>
    <property type="project" value="InterPro"/>
</dbReference>
<evidence type="ECO:0000256" key="9">
    <source>
        <dbReference type="ARBA" id="ARBA00022846"/>
    </source>
</evidence>
<comment type="caution">
    <text evidence="27">The sequence shown here is derived from an EMBL/GenBank/DDBJ whole genome shotgun (WGS) entry which is preliminary data.</text>
</comment>
<comment type="subcellular location">
    <subcellularLocation>
        <location evidence="1">Cell projection</location>
        <location evidence="1">Cilium</location>
        <location evidence="1">Flagellum</location>
    </subcellularLocation>
    <subcellularLocation>
        <location evidence="2">Cytoplasm</location>
        <location evidence="2">Cytoskeleton</location>
        <location evidence="2">Cilium axoneme</location>
    </subcellularLocation>
</comment>
<keyword evidence="7" id="KW-0547">Nucleotide-binding</keyword>
<evidence type="ECO:0000256" key="6">
    <source>
        <dbReference type="ARBA" id="ARBA00022737"/>
    </source>
</evidence>
<evidence type="ECO:0000256" key="14">
    <source>
        <dbReference type="ARBA" id="ARBA00023212"/>
    </source>
</evidence>
<reference evidence="27" key="1">
    <citation type="submission" date="2022-07" db="EMBL/GenBank/DDBJ databases">
        <title>Genome analysis of Parmales, a sister group of diatoms, reveals the evolutionary specialization of diatoms from phago-mixotrophs to photoautotrophs.</title>
        <authorList>
            <person name="Ban H."/>
            <person name="Sato S."/>
            <person name="Yoshikawa S."/>
            <person name="Kazumasa Y."/>
            <person name="Nakamura Y."/>
            <person name="Ichinomiya M."/>
            <person name="Saitoh K."/>
            <person name="Sato N."/>
            <person name="Blanc-Mathieu R."/>
            <person name="Endo H."/>
            <person name="Kuwata A."/>
            <person name="Ogata H."/>
        </authorList>
    </citation>
    <scope>NUCLEOTIDE SEQUENCE</scope>
</reference>
<evidence type="ECO:0000259" key="20">
    <source>
        <dbReference type="Pfam" id="PF12774"/>
    </source>
</evidence>
<protein>
    <recommendedName>
        <fullName evidence="29">Dynein heavy chain</fullName>
    </recommendedName>
</protein>
<dbReference type="InterPro" id="IPR004273">
    <property type="entry name" value="Dynein_heavy_D6_P-loop"/>
</dbReference>
<keyword evidence="4" id="KW-0963">Cytoplasm</keyword>
<feature type="domain" description="Dynein heavy chain region D6 P-loop" evidence="18">
    <location>
        <begin position="3865"/>
        <end position="3976"/>
    </location>
</feature>
<feature type="domain" description="Dynein heavy chain AAA 5 extension" evidence="24">
    <location>
        <begin position="2189"/>
        <end position="2357"/>
    </location>
</feature>
<organism evidence="27 28">
    <name type="scientific">Triparma retinervis</name>
    <dbReference type="NCBI Taxonomy" id="2557542"/>
    <lineage>
        <taxon>Eukaryota</taxon>
        <taxon>Sar</taxon>
        <taxon>Stramenopiles</taxon>
        <taxon>Ochrophyta</taxon>
        <taxon>Bolidophyceae</taxon>
        <taxon>Parmales</taxon>
        <taxon>Triparmaceae</taxon>
        <taxon>Triparma</taxon>
    </lineage>
</organism>
<dbReference type="FunFam" id="3.40.50.300:FF:000353">
    <property type="entry name" value="Dynein axonemal heavy chain 1"/>
    <property type="match status" value="1"/>
</dbReference>
<keyword evidence="13" id="KW-0505">Motor protein</keyword>
<dbReference type="FunFam" id="1.10.8.720:FF:000001">
    <property type="entry name" value="dynein heavy chain 7, axonemal"/>
    <property type="match status" value="1"/>
</dbReference>
<feature type="domain" description="Dynein heavy chain AAA lid" evidence="25">
    <location>
        <begin position="4011"/>
        <end position="4149"/>
    </location>
</feature>
<feature type="domain" description="Dynein heavy chain coiled coil stalk" evidence="21">
    <location>
        <begin position="3024"/>
        <end position="3368"/>
    </location>
</feature>
<gene>
    <name evidence="27" type="ORF">TrRE_jg1029</name>
</gene>
<feature type="compositionally biased region" description="Basic residues" evidence="17">
    <location>
        <begin position="163"/>
        <end position="172"/>
    </location>
</feature>
<evidence type="ECO:0000259" key="24">
    <source>
        <dbReference type="Pfam" id="PF17852"/>
    </source>
</evidence>
<evidence type="ECO:0000313" key="27">
    <source>
        <dbReference type="EMBL" id="GMH66558.1"/>
    </source>
</evidence>
<dbReference type="Pfam" id="PF12781">
    <property type="entry name" value="AAA_9"/>
    <property type="match status" value="1"/>
</dbReference>
<evidence type="ECO:0000259" key="19">
    <source>
        <dbReference type="Pfam" id="PF08393"/>
    </source>
</evidence>
<keyword evidence="9" id="KW-0282">Flagellum</keyword>
<dbReference type="FunFam" id="1.20.920.20:FF:000006">
    <property type="entry name" value="Dynein, axonemal, heavy chain 6"/>
    <property type="match status" value="1"/>
</dbReference>
<dbReference type="Gene3D" id="6.10.140.1060">
    <property type="match status" value="1"/>
</dbReference>
<dbReference type="FunFam" id="3.40.50.300:FF:000044">
    <property type="entry name" value="Dynein heavy chain 5, axonemal"/>
    <property type="match status" value="1"/>
</dbReference>
<evidence type="ECO:0000256" key="3">
    <source>
        <dbReference type="ARBA" id="ARBA00008887"/>
    </source>
</evidence>
<dbReference type="InterPro" id="IPR041466">
    <property type="entry name" value="Dynein_AAA5_ext"/>
</dbReference>
<evidence type="ECO:0000259" key="25">
    <source>
        <dbReference type="Pfam" id="PF18198"/>
    </source>
</evidence>
<proteinExistence type="inferred from homology"/>
<evidence type="ECO:0000256" key="1">
    <source>
        <dbReference type="ARBA" id="ARBA00004230"/>
    </source>
</evidence>